<accession>A0ABS3CEM6</accession>
<keyword evidence="2" id="KW-1185">Reference proteome</keyword>
<evidence type="ECO:0000313" key="2">
    <source>
        <dbReference type="Proteomes" id="UP000664480"/>
    </source>
</evidence>
<protein>
    <recommendedName>
        <fullName evidence="3">DUF3857 domain-containing protein</fullName>
    </recommendedName>
</protein>
<evidence type="ECO:0000313" key="1">
    <source>
        <dbReference type="EMBL" id="MBN7815562.1"/>
    </source>
</evidence>
<dbReference type="EMBL" id="JAFKCU010000002">
    <property type="protein sequence ID" value="MBN7815562.1"/>
    <property type="molecule type" value="Genomic_DNA"/>
</dbReference>
<gene>
    <name evidence="1" type="ORF">J0A69_08990</name>
</gene>
<sequence length="342" mass="40056">MKRVFFSLGVGLVFFLLNGSLYGQAFPDLFENQEPLEIKMKFSVKDIREESNDSTYVDSFLQYKNQETGSWDSLDIDLRVRGNFRLQNCYYPPLRVKIKKKKAADTPFDGYKSLKLVLPCQKGKAADGYIMKEYLCYKLFEPITPYTFQTRMVKITFENEDDRKGEPMELTGFLIEDDDDVADRFEGNILDGKKILGTVLEDSAAVRHDFFQLMIGNTDWSSMFQHNMKILQLDEKTVVPLAYDFDMTGMVNPPYSQVSDLVDIEHVTQRLYRGYCRDEALMESIRQEFLEKEDEIWSIIDAHEPIMEKVDVKMVRSYLKDFFDIMAYDQVYRNQIVMACRK</sequence>
<reference evidence="1 2" key="1">
    <citation type="submission" date="2021-03" db="EMBL/GenBank/DDBJ databases">
        <title>novel species isolated from a fishpond in China.</title>
        <authorList>
            <person name="Lu H."/>
            <person name="Cai Z."/>
        </authorList>
    </citation>
    <scope>NUCLEOTIDE SEQUENCE [LARGE SCALE GENOMIC DNA]</scope>
    <source>
        <strain evidence="1 2">YJ13C</strain>
    </source>
</reference>
<organism evidence="1 2">
    <name type="scientific">Algoriphagus pacificus</name>
    <dbReference type="NCBI Taxonomy" id="2811234"/>
    <lineage>
        <taxon>Bacteria</taxon>
        <taxon>Pseudomonadati</taxon>
        <taxon>Bacteroidota</taxon>
        <taxon>Cytophagia</taxon>
        <taxon>Cytophagales</taxon>
        <taxon>Cyclobacteriaceae</taxon>
        <taxon>Algoriphagus</taxon>
    </lineage>
</organism>
<dbReference type="Proteomes" id="UP000664480">
    <property type="component" value="Unassembled WGS sequence"/>
</dbReference>
<comment type="caution">
    <text evidence="1">The sequence shown here is derived from an EMBL/GenBank/DDBJ whole genome shotgun (WGS) entry which is preliminary data.</text>
</comment>
<name>A0ABS3CEM6_9BACT</name>
<evidence type="ECO:0008006" key="3">
    <source>
        <dbReference type="Google" id="ProtNLM"/>
    </source>
</evidence>
<proteinExistence type="predicted"/>
<dbReference type="RefSeq" id="WP_206586224.1">
    <property type="nucleotide sequence ID" value="NZ_JAFKCU010000002.1"/>
</dbReference>